<dbReference type="PANTHER" id="PTHR21136:SF172">
    <property type="entry name" value="VESICLE-ASSOCIATED MEMBRANE PROTEIN 711-RELATED"/>
    <property type="match status" value="1"/>
</dbReference>
<protein>
    <recommendedName>
        <fullName evidence="2">V-SNARE coiled-coil homology domain-containing protein</fullName>
    </recommendedName>
</protein>
<dbReference type="PANTHER" id="PTHR21136">
    <property type="entry name" value="SNARE PROTEINS"/>
    <property type="match status" value="1"/>
</dbReference>
<feature type="domain" description="V-SNARE coiled-coil homology" evidence="2">
    <location>
        <begin position="58"/>
        <end position="118"/>
    </location>
</feature>
<dbReference type="CDD" id="cd15843">
    <property type="entry name" value="R-SNARE"/>
    <property type="match status" value="1"/>
</dbReference>
<accession>A0ABQ9LFJ2</accession>
<dbReference type="InterPro" id="IPR051097">
    <property type="entry name" value="Synaptobrevin-like_transport"/>
</dbReference>
<evidence type="ECO:0000256" key="1">
    <source>
        <dbReference type="PROSITE-ProRule" id="PRU00290"/>
    </source>
</evidence>
<dbReference type="Proteomes" id="UP001174677">
    <property type="component" value="Chromosome 13"/>
</dbReference>
<name>A0ABQ9LFJ2_HEVBR</name>
<evidence type="ECO:0000259" key="2">
    <source>
        <dbReference type="PROSITE" id="PS50892"/>
    </source>
</evidence>
<keyword evidence="1" id="KW-0175">Coiled coil</keyword>
<reference evidence="3" key="1">
    <citation type="journal article" date="2023" name="Plant Biotechnol. J.">
        <title>Chromosome-level wild Hevea brasiliensis genome provides new tools for genomic-assisted breeding and valuable loci to elevate rubber yield.</title>
        <authorList>
            <person name="Cheng H."/>
            <person name="Song X."/>
            <person name="Hu Y."/>
            <person name="Wu T."/>
            <person name="Yang Q."/>
            <person name="An Z."/>
            <person name="Feng S."/>
            <person name="Deng Z."/>
            <person name="Wu W."/>
            <person name="Zeng X."/>
            <person name="Tu M."/>
            <person name="Wang X."/>
            <person name="Huang H."/>
        </authorList>
    </citation>
    <scope>NUCLEOTIDE SEQUENCE</scope>
    <source>
        <strain evidence="3">MT/VB/25A 57/8</strain>
    </source>
</reference>
<evidence type="ECO:0000313" key="4">
    <source>
        <dbReference type="Proteomes" id="UP001174677"/>
    </source>
</evidence>
<dbReference type="Gene3D" id="1.20.5.110">
    <property type="match status" value="1"/>
</dbReference>
<dbReference type="Pfam" id="PF00957">
    <property type="entry name" value="Synaptobrevin"/>
    <property type="match status" value="1"/>
</dbReference>
<dbReference type="PROSITE" id="PS50892">
    <property type="entry name" value="V_SNARE"/>
    <property type="match status" value="1"/>
</dbReference>
<dbReference type="InterPro" id="IPR042855">
    <property type="entry name" value="V_SNARE_CC"/>
</dbReference>
<proteinExistence type="predicted"/>
<comment type="caution">
    <text evidence="3">The sequence shown here is derived from an EMBL/GenBank/DDBJ whole genome shotgun (WGS) entry which is preliminary data.</text>
</comment>
<organism evidence="3 4">
    <name type="scientific">Hevea brasiliensis</name>
    <name type="common">Para rubber tree</name>
    <name type="synonym">Siphonia brasiliensis</name>
    <dbReference type="NCBI Taxonomy" id="3981"/>
    <lineage>
        <taxon>Eukaryota</taxon>
        <taxon>Viridiplantae</taxon>
        <taxon>Streptophyta</taxon>
        <taxon>Embryophyta</taxon>
        <taxon>Tracheophyta</taxon>
        <taxon>Spermatophyta</taxon>
        <taxon>Magnoliopsida</taxon>
        <taxon>eudicotyledons</taxon>
        <taxon>Gunneridae</taxon>
        <taxon>Pentapetalae</taxon>
        <taxon>rosids</taxon>
        <taxon>fabids</taxon>
        <taxon>Malpighiales</taxon>
        <taxon>Euphorbiaceae</taxon>
        <taxon>Crotonoideae</taxon>
        <taxon>Micrandreae</taxon>
        <taxon>Hevea</taxon>
    </lineage>
</organism>
<dbReference type="EMBL" id="JARPOI010000013">
    <property type="protein sequence ID" value="KAJ9164068.1"/>
    <property type="molecule type" value="Genomic_DNA"/>
</dbReference>
<gene>
    <name evidence="3" type="ORF">P3X46_023683</name>
</gene>
<dbReference type="SUPFAM" id="SSF58038">
    <property type="entry name" value="SNARE fusion complex"/>
    <property type="match status" value="1"/>
</dbReference>
<keyword evidence="4" id="KW-1185">Reference proteome</keyword>
<evidence type="ECO:0000313" key="3">
    <source>
        <dbReference type="EMBL" id="KAJ9164068.1"/>
    </source>
</evidence>
<sequence length="134" mass="15309">MLEKIPGNIDSHVSDSQDRYIFHVKRTNGLAVLYIHERFVANYGHGVHLAQAYAMNDEFSRGFGPANGVRNAMIDYIDKVLERSDRLELLVGKTANMQANTFRFRKQACRFRNTIVYVVLAFVCRGLPLPNCLM</sequence>